<proteinExistence type="predicted"/>
<feature type="signal peptide" evidence="1">
    <location>
        <begin position="1"/>
        <end position="20"/>
    </location>
</feature>
<dbReference type="AlphaFoldDB" id="A0A6M2E2D8"/>
<protein>
    <submittedName>
        <fullName evidence="2">Putative secreted protein</fullName>
    </submittedName>
</protein>
<keyword evidence="1" id="KW-0732">Signal</keyword>
<evidence type="ECO:0000256" key="1">
    <source>
        <dbReference type="SAM" id="SignalP"/>
    </source>
</evidence>
<name>A0A6M2E2D8_XENCH</name>
<reference evidence="2" key="1">
    <citation type="submission" date="2020-03" db="EMBL/GenBank/DDBJ databases">
        <title>Transcriptomic Profiling of the Digestive Tract of the Rat Flea, Xenopsylla cheopis, Following Blood Feeding and Infection with Yersinia pestis.</title>
        <authorList>
            <person name="Bland D.M."/>
            <person name="Martens C.A."/>
            <person name="Virtaneva K."/>
            <person name="Kanakabandi K."/>
            <person name="Long D."/>
            <person name="Rosenke R."/>
            <person name="Saturday G.A."/>
            <person name="Hoyt F.H."/>
            <person name="Bruno D.P."/>
            <person name="Ribeiro J.M.C."/>
            <person name="Hinnebusch J."/>
        </authorList>
    </citation>
    <scope>NUCLEOTIDE SEQUENCE</scope>
</reference>
<evidence type="ECO:0000313" key="2">
    <source>
        <dbReference type="EMBL" id="NOV51067.1"/>
    </source>
</evidence>
<feature type="chain" id="PRO_5026761145" evidence="1">
    <location>
        <begin position="21"/>
        <end position="109"/>
    </location>
</feature>
<organism evidence="2">
    <name type="scientific">Xenopsylla cheopis</name>
    <name type="common">Oriental rat flea</name>
    <name type="synonym">Pulex cheopis</name>
    <dbReference type="NCBI Taxonomy" id="163159"/>
    <lineage>
        <taxon>Eukaryota</taxon>
        <taxon>Metazoa</taxon>
        <taxon>Ecdysozoa</taxon>
        <taxon>Arthropoda</taxon>
        <taxon>Hexapoda</taxon>
        <taxon>Insecta</taxon>
        <taxon>Pterygota</taxon>
        <taxon>Neoptera</taxon>
        <taxon>Endopterygota</taxon>
        <taxon>Siphonaptera</taxon>
        <taxon>Pulicidae</taxon>
        <taxon>Xenopsyllinae</taxon>
        <taxon>Xenopsylla</taxon>
    </lineage>
</organism>
<dbReference type="EMBL" id="GIIL01007341">
    <property type="protein sequence ID" value="NOV51067.1"/>
    <property type="molecule type" value="Transcribed_RNA"/>
</dbReference>
<sequence length="109" mass="12604">MSTVSNIMIILIVIVKTINQQVERAIMDLLLQISLNNLIYKTYGQVYKRNMTMLGADLVQKHHNHLHEEFTQEYDHLIISNSALWQLRVPGMKEPGQKANLLTEGILIY</sequence>
<accession>A0A6M2E2D8</accession>